<dbReference type="PANTHER" id="PTHR11609:SF5">
    <property type="entry name" value="PHOSPHORIBOSYLAMINOIMIDAZOLE CARBOXYLASE"/>
    <property type="match status" value="1"/>
</dbReference>
<dbReference type="Gene3D" id="3.40.50.20">
    <property type="match status" value="1"/>
</dbReference>
<dbReference type="Gene3D" id="3.30.1490.20">
    <property type="entry name" value="ATP-grasp fold, A domain"/>
    <property type="match status" value="1"/>
</dbReference>
<dbReference type="InterPro" id="IPR013815">
    <property type="entry name" value="ATP_grasp_subdomain_1"/>
</dbReference>
<feature type="binding site" evidence="5">
    <location>
        <position position="161"/>
    </location>
    <ligand>
        <name>ATP</name>
        <dbReference type="ChEBI" id="CHEBI:30616"/>
    </ligand>
</feature>
<dbReference type="InterPro" id="IPR003135">
    <property type="entry name" value="ATP-grasp_carboxylate-amine"/>
</dbReference>
<name>A0ABW6IIH9_9CYAN</name>
<comment type="caution">
    <text evidence="8">The sequence shown here is derived from an EMBL/GenBank/DDBJ whole genome shotgun (WGS) entry which is preliminary data.</text>
</comment>
<comment type="function">
    <text evidence="5">Catalyzes the ATP-dependent conversion of 5-aminoimidazole ribonucleotide (AIR) and HCO(3)(-) to N5-carboxyaminoimidazole ribonucleotide (N5-CAIR).</text>
</comment>
<feature type="binding site" evidence="5">
    <location>
        <begin position="196"/>
        <end position="199"/>
    </location>
    <ligand>
        <name>ATP</name>
        <dbReference type="ChEBI" id="CHEBI:30616"/>
    </ligand>
</feature>
<dbReference type="SUPFAM" id="SSF56059">
    <property type="entry name" value="Glutathione synthetase ATP-binding domain-like"/>
    <property type="match status" value="1"/>
</dbReference>
<comment type="similarity">
    <text evidence="5 6">Belongs to the PurK/PurT family.</text>
</comment>
<dbReference type="EMBL" id="JBHZOL010000098">
    <property type="protein sequence ID" value="MFE4108019.1"/>
    <property type="molecule type" value="Genomic_DNA"/>
</dbReference>
<feature type="binding site" evidence="5">
    <location>
        <begin position="281"/>
        <end position="282"/>
    </location>
    <ligand>
        <name>ATP</name>
        <dbReference type="ChEBI" id="CHEBI:30616"/>
    </ligand>
</feature>
<keyword evidence="9" id="KW-1185">Reference proteome</keyword>
<feature type="binding site" evidence="5">
    <location>
        <position position="118"/>
    </location>
    <ligand>
        <name>ATP</name>
        <dbReference type="ChEBI" id="CHEBI:30616"/>
    </ligand>
</feature>
<dbReference type="InterPro" id="IPR016185">
    <property type="entry name" value="PreATP-grasp_dom_sf"/>
</dbReference>
<comment type="caution">
    <text evidence="5">Lacks conserved residue(s) required for the propagation of feature annotation.</text>
</comment>
<dbReference type="InterPro" id="IPR054350">
    <property type="entry name" value="PurT/PurK_preATP-grasp"/>
</dbReference>
<dbReference type="HAMAP" id="MF_01928">
    <property type="entry name" value="PurK"/>
    <property type="match status" value="1"/>
</dbReference>
<dbReference type="InterPro" id="IPR011054">
    <property type="entry name" value="Rudment_hybrid_motif"/>
</dbReference>
<proteinExistence type="inferred from homology"/>
<evidence type="ECO:0000313" key="8">
    <source>
        <dbReference type="EMBL" id="MFE4108019.1"/>
    </source>
</evidence>
<dbReference type="GO" id="GO:0034028">
    <property type="term" value="F:5-(carboxyamino)imidazole ribonucleotide synthase activity"/>
    <property type="evidence" value="ECO:0007669"/>
    <property type="project" value="UniProtKB-EC"/>
</dbReference>
<gene>
    <name evidence="5 6" type="primary">purK</name>
    <name evidence="8" type="ORF">ACFVKH_17175</name>
</gene>
<organism evidence="8 9">
    <name type="scientific">Almyronema epifaneia S1</name>
    <dbReference type="NCBI Taxonomy" id="2991925"/>
    <lineage>
        <taxon>Bacteria</taxon>
        <taxon>Bacillati</taxon>
        <taxon>Cyanobacteriota</taxon>
        <taxon>Cyanophyceae</taxon>
        <taxon>Nodosilineales</taxon>
        <taxon>Nodosilineaceae</taxon>
        <taxon>Almyronema</taxon>
        <taxon>Almyronema epifaneia</taxon>
    </lineage>
</organism>
<comment type="pathway">
    <text evidence="5 6">Purine metabolism; IMP biosynthesis via de novo pathway; 5-amino-1-(5-phospho-D-ribosyl)imidazole-4-carboxylate from 5-amino-1-(5-phospho-D-ribosyl)imidazole (N5-CAIR route): step 1/2.</text>
</comment>
<comment type="catalytic activity">
    <reaction evidence="5 6">
        <text>5-amino-1-(5-phospho-beta-D-ribosyl)imidazole + hydrogencarbonate + ATP = 5-carboxyamino-1-(5-phospho-D-ribosyl)imidazole + ADP + phosphate + 2 H(+)</text>
        <dbReference type="Rhea" id="RHEA:19317"/>
        <dbReference type="ChEBI" id="CHEBI:15378"/>
        <dbReference type="ChEBI" id="CHEBI:17544"/>
        <dbReference type="ChEBI" id="CHEBI:30616"/>
        <dbReference type="ChEBI" id="CHEBI:43474"/>
        <dbReference type="ChEBI" id="CHEBI:58730"/>
        <dbReference type="ChEBI" id="CHEBI:137981"/>
        <dbReference type="ChEBI" id="CHEBI:456216"/>
        <dbReference type="EC" id="6.3.4.18"/>
    </reaction>
</comment>
<sequence>MPFAASASDSASASTPPAQRIGIVGGGQLAWMMAAGAQKLGLDLIVQTPSLGDPAAAIASEVVLAAVDDATATAELATQCDLITFENEFIDLPALEKLAEQGVEFYPSLTALKPLLDKYEQRTYLQKIGLPTPRFTALDTQADQPQLAAKVADLGLPLVLKTRRHGYDGQGTFILQTLADVEKTWQQLNYAPVLLEEFIPFERELAIMVARSRLKDVIAFPVVETQQIDQVCRHVIASAKVDLTVAEAVGEIARTLMDSLQAVGVFGIELFLTSAGQVLVNEIAPRTHNSGHYSLDACRTSQFEQQLRAVSGLPLGSPAMTCQQAVMVNLLGYEQATHDYREQRQRLSQIPHAHVYWYGKAESRPGRKLGHVTVLLGVDGHVSDRTAEAVIAQVEAIWYPT</sequence>
<keyword evidence="4 5" id="KW-0067">ATP-binding</keyword>
<keyword evidence="3 5" id="KW-0658">Purine biosynthesis</keyword>
<evidence type="ECO:0000256" key="1">
    <source>
        <dbReference type="ARBA" id="ARBA00022598"/>
    </source>
</evidence>
<feature type="binding site" evidence="5">
    <location>
        <position position="204"/>
    </location>
    <ligand>
        <name>ATP</name>
        <dbReference type="ChEBI" id="CHEBI:30616"/>
    </ligand>
</feature>
<dbReference type="Proteomes" id="UP001600165">
    <property type="component" value="Unassembled WGS sequence"/>
</dbReference>
<dbReference type="PANTHER" id="PTHR11609">
    <property type="entry name" value="PURINE BIOSYNTHESIS PROTEIN 6/7, PUR6/7"/>
    <property type="match status" value="1"/>
</dbReference>
<keyword evidence="2 5" id="KW-0547">Nucleotide-binding</keyword>
<comment type="subunit">
    <text evidence="5 6">Homodimer.</text>
</comment>
<dbReference type="Gene3D" id="3.30.470.20">
    <property type="entry name" value="ATP-grasp fold, B domain"/>
    <property type="match status" value="1"/>
</dbReference>
<dbReference type="NCBIfam" id="NF004679">
    <property type="entry name" value="PRK06019.1-5"/>
    <property type="match status" value="1"/>
</dbReference>
<dbReference type="Pfam" id="PF02222">
    <property type="entry name" value="ATP-grasp"/>
    <property type="match status" value="1"/>
</dbReference>
<dbReference type="Pfam" id="PF22660">
    <property type="entry name" value="RS_preATP-grasp-like"/>
    <property type="match status" value="1"/>
</dbReference>
<dbReference type="Pfam" id="PF17769">
    <property type="entry name" value="PurK_C"/>
    <property type="match status" value="1"/>
</dbReference>
<evidence type="ECO:0000256" key="5">
    <source>
        <dbReference type="HAMAP-Rule" id="MF_01928"/>
    </source>
</evidence>
<dbReference type="InterPro" id="IPR040686">
    <property type="entry name" value="PurK_C"/>
</dbReference>
<evidence type="ECO:0000313" key="9">
    <source>
        <dbReference type="Proteomes" id="UP001600165"/>
    </source>
</evidence>
<protein>
    <recommendedName>
        <fullName evidence="5 6">N5-carboxyaminoimidazole ribonucleotide synthase</fullName>
        <shortName evidence="5 6">N5-CAIR synthase</shortName>
        <ecNumber evidence="5 6">6.3.4.18</ecNumber>
    </recommendedName>
    <alternativeName>
        <fullName evidence="5 6">5-(carboxyamino)imidazole ribonucleotide synthetase</fullName>
    </alternativeName>
</protein>
<evidence type="ECO:0000256" key="2">
    <source>
        <dbReference type="ARBA" id="ARBA00022741"/>
    </source>
</evidence>
<keyword evidence="1 5" id="KW-0436">Ligase</keyword>
<evidence type="ECO:0000256" key="6">
    <source>
        <dbReference type="RuleBase" id="RU361200"/>
    </source>
</evidence>
<evidence type="ECO:0000259" key="7">
    <source>
        <dbReference type="PROSITE" id="PS50975"/>
    </source>
</evidence>
<dbReference type="SUPFAM" id="SSF51246">
    <property type="entry name" value="Rudiment single hybrid motif"/>
    <property type="match status" value="1"/>
</dbReference>
<dbReference type="RefSeq" id="WP_377967328.1">
    <property type="nucleotide sequence ID" value="NZ_JBHZOL010000098.1"/>
</dbReference>
<evidence type="ECO:0000256" key="3">
    <source>
        <dbReference type="ARBA" id="ARBA00022755"/>
    </source>
</evidence>
<dbReference type="InterPro" id="IPR011761">
    <property type="entry name" value="ATP-grasp"/>
</dbReference>
<evidence type="ECO:0000256" key="4">
    <source>
        <dbReference type="ARBA" id="ARBA00022840"/>
    </source>
</evidence>
<accession>A0ABW6IIH9</accession>
<dbReference type="PROSITE" id="PS50975">
    <property type="entry name" value="ATP_GRASP"/>
    <property type="match status" value="1"/>
</dbReference>
<reference evidence="8 9" key="1">
    <citation type="submission" date="2024-10" db="EMBL/GenBank/DDBJ databases">
        <authorList>
            <person name="Ratan Roy A."/>
            <person name="Morales Sandoval P.H."/>
            <person name="De Los Santos Villalobos S."/>
            <person name="Chakraborty S."/>
            <person name="Mukherjee J."/>
        </authorList>
    </citation>
    <scope>NUCLEOTIDE SEQUENCE [LARGE SCALE GENOMIC DNA]</scope>
    <source>
        <strain evidence="8 9">S1</strain>
    </source>
</reference>
<feature type="domain" description="ATP-grasp" evidence="7">
    <location>
        <begin position="122"/>
        <end position="311"/>
    </location>
</feature>
<dbReference type="EC" id="6.3.4.18" evidence="5 6"/>
<dbReference type="SUPFAM" id="SSF52440">
    <property type="entry name" value="PreATP-grasp domain"/>
    <property type="match status" value="1"/>
</dbReference>
<comment type="function">
    <text evidence="6">Catalyzes the ATP-dependent conversion of 5-aminoimidazole ribonucleotide (AIR) and HCO(3)- to N5-carboxyaminoimidazole ribonucleotide (N5-CAIR).</text>
</comment>
<dbReference type="InterPro" id="IPR005875">
    <property type="entry name" value="PurK"/>
</dbReference>
<dbReference type="NCBIfam" id="TIGR01161">
    <property type="entry name" value="purK"/>
    <property type="match status" value="1"/>
</dbReference>